<dbReference type="InterPro" id="IPR049033">
    <property type="entry name" value="AGA-YXIM_GBD"/>
</dbReference>
<evidence type="ECO:0000313" key="3">
    <source>
        <dbReference type="Proteomes" id="UP000006620"/>
    </source>
</evidence>
<dbReference type="InterPro" id="IPR008979">
    <property type="entry name" value="Galactose-bd-like_sf"/>
</dbReference>
<name>F8FRN5_PAEMK</name>
<sequence>MPDILRFDFGPAGKAMEGYIKVTAADAYDAERGYGFTDCSLVTGRVREGMHGLEADFCIPLGTSFVVDVPGGTYLVSILLGDAAAPTCTTLRTNGERLVLYMRCTAAGQFVRETFTLDVWGEPLKLIFSGITPRVNAVDITRSS</sequence>
<dbReference type="Gene3D" id="2.60.120.430">
    <property type="entry name" value="Galactose-binding lectin"/>
    <property type="match status" value="1"/>
</dbReference>
<dbReference type="AlphaFoldDB" id="F8FRN5"/>
<dbReference type="Proteomes" id="UP000006620">
    <property type="component" value="Chromosome"/>
</dbReference>
<organism evidence="2 3">
    <name type="scientific">Paenibacillus mucilaginosus (strain KNP414)</name>
    <dbReference type="NCBI Taxonomy" id="1036673"/>
    <lineage>
        <taxon>Bacteria</taxon>
        <taxon>Bacillati</taxon>
        <taxon>Bacillota</taxon>
        <taxon>Bacilli</taxon>
        <taxon>Bacillales</taxon>
        <taxon>Paenibacillaceae</taxon>
        <taxon>Paenibacillus</taxon>
    </lineage>
</organism>
<dbReference type="KEGG" id="pms:KNP414_02031"/>
<dbReference type="EMBL" id="CP002869">
    <property type="protein sequence ID" value="AEI40592.1"/>
    <property type="molecule type" value="Genomic_DNA"/>
</dbReference>
<evidence type="ECO:0000259" key="1">
    <source>
        <dbReference type="Pfam" id="PF21254"/>
    </source>
</evidence>
<dbReference type="Pfam" id="PF21254">
    <property type="entry name" value="AGA-YXIM_GBD"/>
    <property type="match status" value="1"/>
</dbReference>
<reference evidence="2 3" key="2">
    <citation type="journal article" date="2013" name="Genome Announc.">
        <title>Genome Sequence of Growth-Improving Paenibacillus mucilaginosus Strain KNP414.</title>
        <authorList>
            <person name="Lu J.J."/>
            <person name="Wang J.F."/>
            <person name="Hu X.F."/>
        </authorList>
    </citation>
    <scope>NUCLEOTIDE SEQUENCE [LARGE SCALE GENOMIC DNA]</scope>
    <source>
        <strain evidence="2 3">KNP414</strain>
    </source>
</reference>
<feature type="domain" description="Beta-agarase/YXIM esterase-like galactose-binding" evidence="1">
    <location>
        <begin position="6"/>
        <end position="85"/>
    </location>
</feature>
<dbReference type="RefSeq" id="WP_013915753.1">
    <property type="nucleotide sequence ID" value="NC_015690.1"/>
</dbReference>
<dbReference type="PATRIC" id="fig|1036673.3.peg.1816"/>
<proteinExistence type="predicted"/>
<accession>F8FRN5</accession>
<reference evidence="3" key="1">
    <citation type="submission" date="2011-06" db="EMBL/GenBank/DDBJ databases">
        <title>Complete genome sequence of Paenibacillus mucilaginosus KNP414.</title>
        <authorList>
            <person name="Wang J."/>
            <person name="Hu S."/>
            <person name="Hu X."/>
            <person name="Zhang B."/>
            <person name="Dong D."/>
            <person name="Zhang S."/>
            <person name="Zhao K."/>
            <person name="Wu D."/>
        </authorList>
    </citation>
    <scope>NUCLEOTIDE SEQUENCE [LARGE SCALE GENOMIC DNA]</scope>
    <source>
        <strain evidence="3">KNP414</strain>
    </source>
</reference>
<gene>
    <name evidence="2" type="ordered locus">KNP414_02031</name>
</gene>
<evidence type="ECO:0000313" key="2">
    <source>
        <dbReference type="EMBL" id="AEI40592.1"/>
    </source>
</evidence>
<dbReference type="HOGENOM" id="CLU_1946659_0_0_9"/>
<protein>
    <submittedName>
        <fullName evidence="2">Lipolytic protein G-D-S-L family</fullName>
    </submittedName>
</protein>
<dbReference type="SUPFAM" id="SSF49785">
    <property type="entry name" value="Galactose-binding domain-like"/>
    <property type="match status" value="1"/>
</dbReference>